<reference evidence="1 2" key="1">
    <citation type="journal article" date="2015" name="BMC Genomics">
        <title>Insights from the genome of Ophiocordyceps polyrhachis-furcata to pathogenicity and host specificity in insect fungi.</title>
        <authorList>
            <person name="Wichadakul D."/>
            <person name="Kobmoo N."/>
            <person name="Ingsriswang S."/>
            <person name="Tangphatsornruang S."/>
            <person name="Chantasingh D."/>
            <person name="Luangsa-ard J.J."/>
            <person name="Eurwilaichitr L."/>
        </authorList>
    </citation>
    <scope>NUCLEOTIDE SEQUENCE [LARGE SCALE GENOMIC DNA]</scope>
    <source>
        <strain evidence="1 2">BCC 54312</strain>
    </source>
</reference>
<dbReference type="SUPFAM" id="SSF54909">
    <property type="entry name" value="Dimeric alpha+beta barrel"/>
    <property type="match status" value="1"/>
</dbReference>
<dbReference type="AlphaFoldDB" id="A0A367LSI4"/>
<dbReference type="EMBL" id="LKCN02000001">
    <property type="protein sequence ID" value="RCI17414.1"/>
    <property type="molecule type" value="Genomic_DNA"/>
</dbReference>
<dbReference type="Gene3D" id="3.30.70.1060">
    <property type="entry name" value="Dimeric alpha+beta barrel"/>
    <property type="match status" value="1"/>
</dbReference>
<protein>
    <recommendedName>
        <fullName evidence="3">YCII-related domain-containing protein</fullName>
    </recommendedName>
</protein>
<dbReference type="InterPro" id="IPR011008">
    <property type="entry name" value="Dimeric_a/b-barrel"/>
</dbReference>
<gene>
    <name evidence="1" type="ORF">L249_1917</name>
</gene>
<evidence type="ECO:0000313" key="1">
    <source>
        <dbReference type="EMBL" id="RCI17414.1"/>
    </source>
</evidence>
<evidence type="ECO:0008006" key="3">
    <source>
        <dbReference type="Google" id="ProtNLM"/>
    </source>
</evidence>
<organism evidence="1 2">
    <name type="scientific">Ophiocordyceps polyrhachis-furcata BCC 54312</name>
    <dbReference type="NCBI Taxonomy" id="1330021"/>
    <lineage>
        <taxon>Eukaryota</taxon>
        <taxon>Fungi</taxon>
        <taxon>Dikarya</taxon>
        <taxon>Ascomycota</taxon>
        <taxon>Pezizomycotina</taxon>
        <taxon>Sordariomycetes</taxon>
        <taxon>Hypocreomycetidae</taxon>
        <taxon>Hypocreales</taxon>
        <taxon>Ophiocordycipitaceae</taxon>
        <taxon>Ophiocordyceps</taxon>
    </lineage>
</organism>
<proteinExistence type="predicted"/>
<name>A0A367LSI4_9HYPO</name>
<evidence type="ECO:0000313" key="2">
    <source>
        <dbReference type="Proteomes" id="UP000253664"/>
    </source>
</evidence>
<sequence>MILLIARHRLALPRIPIPLRAMASSSSAAITHEFLVIIPDKPGSQAKRKQIRPLTRALLNSLPVDDDPSSLDFAGSALVCRAQSENHARSLLAEDIYSTEGVWDLEKVVAAC</sequence>
<comment type="caution">
    <text evidence="1">The sequence shown here is derived from an EMBL/GenBank/DDBJ whole genome shotgun (WGS) entry which is preliminary data.</text>
</comment>
<keyword evidence="2" id="KW-1185">Reference proteome</keyword>
<dbReference type="Proteomes" id="UP000253664">
    <property type="component" value="Unassembled WGS sequence"/>
</dbReference>
<dbReference type="OrthoDB" id="5519740at2759"/>
<accession>A0A367LSI4</accession>